<dbReference type="Gene3D" id="3.10.290.10">
    <property type="entry name" value="RNA-binding S4 domain"/>
    <property type="match status" value="1"/>
</dbReference>
<dbReference type="EMBL" id="CP003179">
    <property type="protein sequence ID" value="AEW04896.1"/>
    <property type="molecule type" value="Genomic_DNA"/>
</dbReference>
<dbReference type="Proteomes" id="UP000005439">
    <property type="component" value="Chromosome"/>
</dbReference>
<dbReference type="CDD" id="cd00165">
    <property type="entry name" value="S4"/>
    <property type="match status" value="1"/>
</dbReference>
<sequence length="397" mass="45183">MDDIERTADRLIEGTAEVINRELLIQKLKRSRDTGTPLIVKLGVDPTAPDIHLGHTVVMEKLRQFQELGHQVVFLIGDMTARIGDPTNRDATRKQLTKEEVEAFAATYIAQANKVLDASRLILRYNSEWLEPMKMADVLQLLSQMTLARVLERDDFHKRFTEHVPIHLHELMYPLMQGYDSVALRADVELGGTDQKFNIMTARQIQEAYGVEPEVGMFMPILEGTDGVRRMGKSLGNYVGVNEPPDEMYGKVMSIPDTLIQRWSLLLLGKDPAELERRLAAGANPRDLKAELAFDIVTRFWDREAAQNAQEKFDKTFRQKEVPADAPRIAWTPELARVTALQLVAQLPGIPSRQEARRLLQQGAVLLNGERLDMMQEVSVEPGSWIKVGKRRYFRFE</sequence>
<dbReference type="SUPFAM" id="SSF55174">
    <property type="entry name" value="Alpha-L RNA-binding motif"/>
    <property type="match status" value="1"/>
</dbReference>
<dbReference type="Pfam" id="PF00579">
    <property type="entry name" value="tRNA-synt_1b"/>
    <property type="match status" value="1"/>
</dbReference>
<dbReference type="GO" id="GO:0004831">
    <property type="term" value="F:tyrosine-tRNA ligase activity"/>
    <property type="evidence" value="ECO:0007669"/>
    <property type="project" value="UniProtKB-UniRule"/>
</dbReference>
<dbReference type="PROSITE" id="PS00178">
    <property type="entry name" value="AA_TRNA_LIGASE_I"/>
    <property type="match status" value="1"/>
</dbReference>
<dbReference type="HAMAP" id="MF_02007">
    <property type="entry name" value="Tyr_tRNA_synth_type2"/>
    <property type="match status" value="1"/>
</dbReference>
<evidence type="ECO:0000313" key="14">
    <source>
        <dbReference type="Proteomes" id="UP000005439"/>
    </source>
</evidence>
<evidence type="ECO:0000313" key="13">
    <source>
        <dbReference type="EMBL" id="AEW04896.1"/>
    </source>
</evidence>
<protein>
    <recommendedName>
        <fullName evidence="10">Tyrosine--tRNA ligase</fullName>
        <ecNumber evidence="10">6.1.1.1</ecNumber>
    </recommendedName>
    <alternativeName>
        <fullName evidence="10">Tyrosyl-tRNA synthetase</fullName>
        <shortName evidence="10">TyrRS</shortName>
    </alternativeName>
</protein>
<feature type="domain" description="RNA-binding S4" evidence="12">
    <location>
        <begin position="343"/>
        <end position="372"/>
    </location>
</feature>
<dbReference type="InterPro" id="IPR024108">
    <property type="entry name" value="Tyr-tRNA-ligase_bac_2"/>
</dbReference>
<keyword evidence="7 10" id="KW-0648">Protein biosynthesis</keyword>
<keyword evidence="14" id="KW-1185">Reference proteome</keyword>
<dbReference type="GO" id="GO:0005524">
    <property type="term" value="F:ATP binding"/>
    <property type="evidence" value="ECO:0007669"/>
    <property type="project" value="UniProtKB-UniRule"/>
</dbReference>
<dbReference type="InterPro" id="IPR014729">
    <property type="entry name" value="Rossmann-like_a/b/a_fold"/>
</dbReference>
<evidence type="ECO:0000259" key="12">
    <source>
        <dbReference type="Pfam" id="PF01479"/>
    </source>
</evidence>
<comment type="catalytic activity">
    <reaction evidence="9 10">
        <text>tRNA(Tyr) + L-tyrosine + ATP = L-tyrosyl-tRNA(Tyr) + AMP + diphosphate + H(+)</text>
        <dbReference type="Rhea" id="RHEA:10220"/>
        <dbReference type="Rhea" id="RHEA-COMP:9706"/>
        <dbReference type="Rhea" id="RHEA-COMP:9707"/>
        <dbReference type="ChEBI" id="CHEBI:15378"/>
        <dbReference type="ChEBI" id="CHEBI:30616"/>
        <dbReference type="ChEBI" id="CHEBI:33019"/>
        <dbReference type="ChEBI" id="CHEBI:58315"/>
        <dbReference type="ChEBI" id="CHEBI:78442"/>
        <dbReference type="ChEBI" id="CHEBI:78536"/>
        <dbReference type="ChEBI" id="CHEBI:456215"/>
        <dbReference type="EC" id="6.1.1.1"/>
    </reaction>
</comment>
<dbReference type="KEGG" id="sap:Sulac_1399"/>
<name>G8TWJ8_SULAD</name>
<evidence type="ECO:0000256" key="8">
    <source>
        <dbReference type="ARBA" id="ARBA00023146"/>
    </source>
</evidence>
<comment type="subunit">
    <text evidence="1 10">Homodimer.</text>
</comment>
<dbReference type="CDD" id="cd00805">
    <property type="entry name" value="TyrRS_core"/>
    <property type="match status" value="1"/>
</dbReference>
<dbReference type="PANTHER" id="PTHR11766">
    <property type="entry name" value="TYROSYL-TRNA SYNTHETASE"/>
    <property type="match status" value="1"/>
</dbReference>
<dbReference type="Gene3D" id="1.10.240.10">
    <property type="entry name" value="Tyrosyl-Transfer RNA Synthetase"/>
    <property type="match status" value="1"/>
</dbReference>
<evidence type="ECO:0000256" key="2">
    <source>
        <dbReference type="ARBA" id="ARBA00022490"/>
    </source>
</evidence>
<evidence type="ECO:0000256" key="6">
    <source>
        <dbReference type="ARBA" id="ARBA00022884"/>
    </source>
</evidence>
<accession>G8TWJ8</accession>
<feature type="short sequence motif" description="'HIGH' region" evidence="10">
    <location>
        <begin position="46"/>
        <end position="55"/>
    </location>
</feature>
<evidence type="ECO:0000256" key="1">
    <source>
        <dbReference type="ARBA" id="ARBA00011738"/>
    </source>
</evidence>
<keyword evidence="6 11" id="KW-0694">RNA-binding</keyword>
<gene>
    <name evidence="10" type="primary">tyrS</name>
    <name evidence="13" type="ordered locus">Sulac_1399</name>
</gene>
<proteinExistence type="inferred from homology"/>
<dbReference type="AlphaFoldDB" id="G8TWJ8"/>
<comment type="function">
    <text evidence="10">Catalyzes the attachment of tyrosine to tRNA(Tyr) in a two-step reaction: tyrosine is first activated by ATP to form Tyr-AMP and then transferred to the acceptor end of tRNA(Tyr).</text>
</comment>
<dbReference type="SUPFAM" id="SSF52374">
    <property type="entry name" value="Nucleotidylyl transferase"/>
    <property type="match status" value="1"/>
</dbReference>
<dbReference type="GO" id="GO:0003723">
    <property type="term" value="F:RNA binding"/>
    <property type="evidence" value="ECO:0007669"/>
    <property type="project" value="UniProtKB-KW"/>
</dbReference>
<evidence type="ECO:0000256" key="7">
    <source>
        <dbReference type="ARBA" id="ARBA00022917"/>
    </source>
</evidence>
<dbReference type="NCBIfam" id="TIGR00234">
    <property type="entry name" value="tyrS"/>
    <property type="match status" value="1"/>
</dbReference>
<dbReference type="STRING" id="679936.Sulac_1399"/>
<keyword evidence="5 10" id="KW-0067">ATP-binding</keyword>
<dbReference type="InterPro" id="IPR036986">
    <property type="entry name" value="S4_RNA-bd_sf"/>
</dbReference>
<comment type="similarity">
    <text evidence="10">Belongs to the class-I aminoacyl-tRNA synthetase family. TyrS type 2 subfamily.</text>
</comment>
<keyword evidence="8 10" id="KW-0030">Aminoacyl-tRNA synthetase</keyword>
<dbReference type="InterPro" id="IPR002942">
    <property type="entry name" value="S4_RNA-bd"/>
</dbReference>
<dbReference type="EC" id="6.1.1.1" evidence="10"/>
<dbReference type="HOGENOM" id="CLU_024003_5_0_9"/>
<evidence type="ECO:0000256" key="10">
    <source>
        <dbReference type="HAMAP-Rule" id="MF_02007"/>
    </source>
</evidence>
<dbReference type="GO" id="GO:0005829">
    <property type="term" value="C:cytosol"/>
    <property type="evidence" value="ECO:0007669"/>
    <property type="project" value="TreeGrafter"/>
</dbReference>
<dbReference type="InterPro" id="IPR001412">
    <property type="entry name" value="aa-tRNA-synth_I_CS"/>
</dbReference>
<evidence type="ECO:0000256" key="4">
    <source>
        <dbReference type="ARBA" id="ARBA00022741"/>
    </source>
</evidence>
<dbReference type="GO" id="GO:0006437">
    <property type="term" value="P:tyrosyl-tRNA aminoacylation"/>
    <property type="evidence" value="ECO:0007669"/>
    <property type="project" value="UniProtKB-UniRule"/>
</dbReference>
<comment type="caution">
    <text evidence="10">Lacks conserved residue(s) required for the propagation of feature annotation.</text>
</comment>
<evidence type="ECO:0000256" key="3">
    <source>
        <dbReference type="ARBA" id="ARBA00022598"/>
    </source>
</evidence>
<dbReference type="InterPro" id="IPR002305">
    <property type="entry name" value="aa-tRNA-synth_Ic"/>
</dbReference>
<dbReference type="InterPro" id="IPR024088">
    <property type="entry name" value="Tyr-tRNA-ligase_bac-type"/>
</dbReference>
<comment type="subcellular location">
    <subcellularLocation>
        <location evidence="10">Cytoplasm</location>
    </subcellularLocation>
</comment>
<evidence type="ECO:0000256" key="9">
    <source>
        <dbReference type="ARBA" id="ARBA00048248"/>
    </source>
</evidence>
<dbReference type="PROSITE" id="PS50889">
    <property type="entry name" value="S4"/>
    <property type="match status" value="1"/>
</dbReference>
<dbReference type="Gene3D" id="3.40.50.620">
    <property type="entry name" value="HUPs"/>
    <property type="match status" value="1"/>
</dbReference>
<evidence type="ECO:0000256" key="11">
    <source>
        <dbReference type="PROSITE-ProRule" id="PRU00182"/>
    </source>
</evidence>
<evidence type="ECO:0000256" key="5">
    <source>
        <dbReference type="ARBA" id="ARBA00022840"/>
    </source>
</evidence>
<keyword evidence="3 10" id="KW-0436">Ligase</keyword>
<organism evidence="13 14">
    <name type="scientific">Sulfobacillus acidophilus (strain ATCC 700253 / DSM 10332 / NAL)</name>
    <dbReference type="NCBI Taxonomy" id="679936"/>
    <lineage>
        <taxon>Bacteria</taxon>
        <taxon>Bacillati</taxon>
        <taxon>Bacillota</taxon>
        <taxon>Clostridia</taxon>
        <taxon>Eubacteriales</taxon>
        <taxon>Clostridiales Family XVII. Incertae Sedis</taxon>
        <taxon>Sulfobacillus</taxon>
    </lineage>
</organism>
<keyword evidence="4 10" id="KW-0547">Nucleotide-binding</keyword>
<dbReference type="PRINTS" id="PR01040">
    <property type="entry name" value="TRNASYNTHTYR"/>
</dbReference>
<reference evidence="13 14" key="2">
    <citation type="journal article" date="2012" name="Stand. Genomic Sci.">
        <title>Complete genome sequence of the moderately thermophilic mineral-sulfide-oxidizing firmicute Sulfobacillus acidophilus type strain (NAL(T)).</title>
        <authorList>
            <person name="Anderson I."/>
            <person name="Chertkov O."/>
            <person name="Chen A."/>
            <person name="Saunders E."/>
            <person name="Lapidus A."/>
            <person name="Nolan M."/>
            <person name="Lucas S."/>
            <person name="Hammon N."/>
            <person name="Deshpande S."/>
            <person name="Cheng J.F."/>
            <person name="Han C."/>
            <person name="Tapia R."/>
            <person name="Goodwin L.A."/>
            <person name="Pitluck S."/>
            <person name="Liolios K."/>
            <person name="Pagani I."/>
            <person name="Ivanova N."/>
            <person name="Mikhailova N."/>
            <person name="Pati A."/>
            <person name="Palaniappan K."/>
            <person name="Land M."/>
            <person name="Pan C."/>
            <person name="Rohde M."/>
            <person name="Pukall R."/>
            <person name="Goker M."/>
            <person name="Detter J.C."/>
            <person name="Woyke T."/>
            <person name="Bristow J."/>
            <person name="Eisen J.A."/>
            <person name="Markowitz V."/>
            <person name="Hugenholtz P."/>
            <person name="Kyrpides N.C."/>
            <person name="Klenk H.P."/>
            <person name="Mavromatis K."/>
        </authorList>
    </citation>
    <scope>NUCLEOTIDE SEQUENCE [LARGE SCALE GENOMIC DNA]</scope>
    <source>
        <strain evidence="14">ATCC 700253 / DSM 10332 / NAL</strain>
    </source>
</reference>
<dbReference type="PANTHER" id="PTHR11766:SF1">
    <property type="entry name" value="TYROSINE--TRNA LIGASE"/>
    <property type="match status" value="1"/>
</dbReference>
<keyword evidence="2 10" id="KW-0963">Cytoplasm</keyword>
<dbReference type="InterPro" id="IPR002307">
    <property type="entry name" value="Tyr-tRNA-ligase"/>
</dbReference>
<dbReference type="Pfam" id="PF01479">
    <property type="entry name" value="S4"/>
    <property type="match status" value="1"/>
</dbReference>
<dbReference type="FunFam" id="3.40.50.620:FF:000061">
    <property type="entry name" value="Tyrosine--tRNA ligase"/>
    <property type="match status" value="1"/>
</dbReference>
<feature type="binding site" evidence="10">
    <location>
        <position position="233"/>
    </location>
    <ligand>
        <name>ATP</name>
        <dbReference type="ChEBI" id="CHEBI:30616"/>
    </ligand>
</feature>
<dbReference type="PATRIC" id="fig|679936.5.peg.1465"/>
<reference evidence="14" key="1">
    <citation type="submission" date="2011-12" db="EMBL/GenBank/DDBJ databases">
        <title>The complete genome of chromosome of Sulfobacillus acidophilus DSM 10332.</title>
        <authorList>
            <person name="Lucas S."/>
            <person name="Han J."/>
            <person name="Lapidus A."/>
            <person name="Bruce D."/>
            <person name="Goodwin L."/>
            <person name="Pitluck S."/>
            <person name="Peters L."/>
            <person name="Kyrpides N."/>
            <person name="Mavromatis K."/>
            <person name="Ivanova N."/>
            <person name="Mikhailova N."/>
            <person name="Chertkov O."/>
            <person name="Saunders E."/>
            <person name="Detter J.C."/>
            <person name="Tapia R."/>
            <person name="Han C."/>
            <person name="Land M."/>
            <person name="Hauser L."/>
            <person name="Markowitz V."/>
            <person name="Cheng J.-F."/>
            <person name="Hugenholtz P."/>
            <person name="Woyke T."/>
            <person name="Wu D."/>
            <person name="Pukall R."/>
            <person name="Gehrich-Schroeter G."/>
            <person name="Schneider S."/>
            <person name="Klenk H.-P."/>
            <person name="Eisen J.A."/>
        </authorList>
    </citation>
    <scope>NUCLEOTIDE SEQUENCE [LARGE SCALE GENOMIC DNA]</scope>
    <source>
        <strain evidence="14">ATCC 700253 / DSM 10332 / NAL</strain>
    </source>
</reference>